<dbReference type="PROSITE" id="PS50045">
    <property type="entry name" value="SIGMA54_INTERACT_4"/>
    <property type="match status" value="1"/>
</dbReference>
<dbReference type="PROSITE" id="PS51371">
    <property type="entry name" value="CBS"/>
    <property type="match status" value="2"/>
</dbReference>
<keyword evidence="3" id="KW-0805">Transcription regulation</keyword>
<dbReference type="Gene3D" id="1.10.10.60">
    <property type="entry name" value="Homeodomain-like"/>
    <property type="match status" value="1"/>
</dbReference>
<evidence type="ECO:0000256" key="4">
    <source>
        <dbReference type="ARBA" id="ARBA00023163"/>
    </source>
</evidence>
<evidence type="ECO:0000256" key="1">
    <source>
        <dbReference type="ARBA" id="ARBA00022741"/>
    </source>
</evidence>
<dbReference type="NCBIfam" id="NF041552">
    <property type="entry name" value="TF_PrdR"/>
    <property type="match status" value="1"/>
</dbReference>
<dbReference type="InterPro" id="IPR046342">
    <property type="entry name" value="CBS_dom_sf"/>
</dbReference>
<evidence type="ECO:0000259" key="8">
    <source>
        <dbReference type="PROSITE" id="PS50112"/>
    </source>
</evidence>
<dbReference type="Gene3D" id="1.10.8.60">
    <property type="match status" value="1"/>
</dbReference>
<dbReference type="PROSITE" id="PS00675">
    <property type="entry name" value="SIGMA54_INTERACT_1"/>
    <property type="match status" value="1"/>
</dbReference>
<dbReference type="PRINTS" id="PR01590">
    <property type="entry name" value="HTHFIS"/>
</dbReference>
<dbReference type="InterPro" id="IPR048106">
    <property type="entry name" value="PrdR-like"/>
</dbReference>
<dbReference type="FunFam" id="3.40.50.300:FF:000006">
    <property type="entry name" value="DNA-binding transcriptional regulator NtrC"/>
    <property type="match status" value="1"/>
</dbReference>
<dbReference type="PANTHER" id="PTHR32071:SF57">
    <property type="entry name" value="C4-DICARBOXYLATE TRANSPORT TRANSCRIPTIONAL REGULATORY PROTEIN DCTD"/>
    <property type="match status" value="1"/>
</dbReference>
<organism evidence="10 11">
    <name type="scientific">Senegalia massiliensis</name>
    <dbReference type="NCBI Taxonomy" id="1720316"/>
    <lineage>
        <taxon>Bacteria</taxon>
        <taxon>Bacillati</taxon>
        <taxon>Bacillota</taxon>
        <taxon>Clostridia</taxon>
        <taxon>Eubacteriales</taxon>
        <taxon>Clostridiaceae</taxon>
        <taxon>Senegalia</taxon>
    </lineage>
</organism>
<protein>
    <submittedName>
        <fullName evidence="10">CBS domain-containing protein</fullName>
    </submittedName>
</protein>
<dbReference type="CDD" id="cd00009">
    <property type="entry name" value="AAA"/>
    <property type="match status" value="1"/>
</dbReference>
<dbReference type="SMART" id="SM00382">
    <property type="entry name" value="AAA"/>
    <property type="match status" value="1"/>
</dbReference>
<dbReference type="Gene3D" id="3.10.580.10">
    <property type="entry name" value="CBS-domain"/>
    <property type="match status" value="1"/>
</dbReference>
<sequence length="584" mass="66985">MLFDYNEILVKKVMNKDYIVLNIRNTVNEAIKLMLKNNIQDVFIEDLNHNVKGVITLSDVANIYDEINQEILLKKYIRTNMISVDKNKTLYQCRSIMIENNIGRLPVLEKGNLIGVIRQAEIRDYFYMDLERISKTLNHIVESIHEALCLIDTKGKVIIWNKNAAELYDIPQKDIVGKNIKDFFPDSINSKVLESKERITNVYHSPKKNYKVIINALPIYINGKFEGVLTTDRDVTEVTSLSKKLEKANSNLKFLEGEFKKLKNNYFDNIIGRSTKIIEKIKIAKQVSKSDISVLISGESGTGKELFAKNIHDYSGGKGSFIPVNCSAIPNELFESEFFGYDEGAFTGANKKGKVGFFELANNGTLFLDEIAELPLYMQAKLLRVLQDNTFTRVGGTEVINSKVRIISATNANLAEMVDEGKFRKDLFYRLNVIEIKLPPLRERENDIVLLTYHFLNELAEKNNRDVPKISPEVLDIFKKYNWNGNIRELRNVVEHTLVLCTDNVINKDRLPSHILKFVKEKEHDFIKTESTFDLNKSISNLEKKIIIEALKNTKGNKAKAAKLLNIPRSTLHYKLDSYEIVNF</sequence>
<evidence type="ECO:0000313" key="10">
    <source>
        <dbReference type="EMBL" id="NBI07160.1"/>
    </source>
</evidence>
<dbReference type="Proteomes" id="UP000467132">
    <property type="component" value="Unassembled WGS sequence"/>
</dbReference>
<dbReference type="GO" id="GO:0005524">
    <property type="term" value="F:ATP binding"/>
    <property type="evidence" value="ECO:0007669"/>
    <property type="project" value="UniProtKB-KW"/>
</dbReference>
<dbReference type="InterPro" id="IPR013767">
    <property type="entry name" value="PAS_fold"/>
</dbReference>
<dbReference type="SUPFAM" id="SSF54631">
    <property type="entry name" value="CBS-domain pair"/>
    <property type="match status" value="1"/>
</dbReference>
<evidence type="ECO:0000259" key="9">
    <source>
        <dbReference type="PROSITE" id="PS51371"/>
    </source>
</evidence>
<dbReference type="Pfam" id="PF00571">
    <property type="entry name" value="CBS"/>
    <property type="match status" value="2"/>
</dbReference>
<dbReference type="CDD" id="cd02205">
    <property type="entry name" value="CBS_pair_SF"/>
    <property type="match status" value="1"/>
</dbReference>
<dbReference type="PANTHER" id="PTHR32071">
    <property type="entry name" value="TRANSCRIPTIONAL REGULATORY PROTEIN"/>
    <property type="match status" value="1"/>
</dbReference>
<dbReference type="PROSITE" id="PS00676">
    <property type="entry name" value="SIGMA54_INTERACT_2"/>
    <property type="match status" value="1"/>
</dbReference>
<dbReference type="SMART" id="SM00116">
    <property type="entry name" value="CBS"/>
    <property type="match status" value="2"/>
</dbReference>
<dbReference type="InterPro" id="IPR000644">
    <property type="entry name" value="CBS_dom"/>
</dbReference>
<dbReference type="RefSeq" id="WP_160197622.1">
    <property type="nucleotide sequence ID" value="NZ_QXXA01000010.1"/>
</dbReference>
<feature type="domain" description="PAS" evidence="8">
    <location>
        <begin position="133"/>
        <end position="184"/>
    </location>
</feature>
<keyword evidence="2" id="KW-0067">ATP-binding</keyword>
<feature type="coiled-coil region" evidence="6">
    <location>
        <begin position="238"/>
        <end position="265"/>
    </location>
</feature>
<dbReference type="EMBL" id="QXXA01000010">
    <property type="protein sequence ID" value="NBI07160.1"/>
    <property type="molecule type" value="Genomic_DNA"/>
</dbReference>
<keyword evidence="4" id="KW-0804">Transcription</keyword>
<feature type="domain" description="CBS" evidence="9">
    <location>
        <begin position="14"/>
        <end position="70"/>
    </location>
</feature>
<dbReference type="InterPro" id="IPR002197">
    <property type="entry name" value="HTH_Fis"/>
</dbReference>
<dbReference type="AlphaFoldDB" id="A0A845QYB7"/>
<dbReference type="InterPro" id="IPR058031">
    <property type="entry name" value="AAA_lid_NorR"/>
</dbReference>
<feature type="domain" description="CBS" evidence="9">
    <location>
        <begin position="77"/>
        <end position="132"/>
    </location>
</feature>
<dbReference type="InterPro" id="IPR002078">
    <property type="entry name" value="Sigma_54_int"/>
</dbReference>
<feature type="domain" description="Sigma-54 factor interaction" evidence="7">
    <location>
        <begin position="270"/>
        <end position="499"/>
    </location>
</feature>
<accession>A0A845QYB7</accession>
<reference evidence="10 11" key="1">
    <citation type="submission" date="2018-08" db="EMBL/GenBank/DDBJ databases">
        <title>Murine metabolic-syndrome-specific gut microbial biobank.</title>
        <authorList>
            <person name="Liu C."/>
        </authorList>
    </citation>
    <scope>NUCLEOTIDE SEQUENCE [LARGE SCALE GENOMIC DNA]</scope>
    <source>
        <strain evidence="10 11">583</strain>
    </source>
</reference>
<dbReference type="Pfam" id="PF25601">
    <property type="entry name" value="AAA_lid_14"/>
    <property type="match status" value="1"/>
</dbReference>
<evidence type="ECO:0000313" key="11">
    <source>
        <dbReference type="Proteomes" id="UP000467132"/>
    </source>
</evidence>
<dbReference type="InterPro" id="IPR025662">
    <property type="entry name" value="Sigma_54_int_dom_ATP-bd_1"/>
</dbReference>
<keyword evidence="5" id="KW-0129">CBS domain</keyword>
<dbReference type="Pfam" id="PF02954">
    <property type="entry name" value="HTH_8"/>
    <property type="match status" value="1"/>
</dbReference>
<dbReference type="InterPro" id="IPR000014">
    <property type="entry name" value="PAS"/>
</dbReference>
<evidence type="ECO:0000256" key="6">
    <source>
        <dbReference type="SAM" id="Coils"/>
    </source>
</evidence>
<dbReference type="GO" id="GO:0043565">
    <property type="term" value="F:sequence-specific DNA binding"/>
    <property type="evidence" value="ECO:0007669"/>
    <property type="project" value="InterPro"/>
</dbReference>
<dbReference type="CDD" id="cd00130">
    <property type="entry name" value="PAS"/>
    <property type="match status" value="1"/>
</dbReference>
<gene>
    <name evidence="10" type="ORF">D3Z33_09880</name>
</gene>
<dbReference type="InterPro" id="IPR027417">
    <property type="entry name" value="P-loop_NTPase"/>
</dbReference>
<dbReference type="SUPFAM" id="SSF55785">
    <property type="entry name" value="PYP-like sensor domain (PAS domain)"/>
    <property type="match status" value="1"/>
</dbReference>
<keyword evidence="1" id="KW-0547">Nucleotide-binding</keyword>
<evidence type="ECO:0000256" key="3">
    <source>
        <dbReference type="ARBA" id="ARBA00023015"/>
    </source>
</evidence>
<dbReference type="NCBIfam" id="TIGR00229">
    <property type="entry name" value="sensory_box"/>
    <property type="match status" value="1"/>
</dbReference>
<dbReference type="SMART" id="SM00091">
    <property type="entry name" value="PAS"/>
    <property type="match status" value="1"/>
</dbReference>
<name>A0A845QYB7_9CLOT</name>
<dbReference type="Pfam" id="PF00158">
    <property type="entry name" value="Sigma54_activat"/>
    <property type="match status" value="1"/>
</dbReference>
<comment type="caution">
    <text evidence="10">The sequence shown here is derived from an EMBL/GenBank/DDBJ whole genome shotgun (WGS) entry which is preliminary data.</text>
</comment>
<dbReference type="SUPFAM" id="SSF46689">
    <property type="entry name" value="Homeodomain-like"/>
    <property type="match status" value="1"/>
</dbReference>
<dbReference type="OrthoDB" id="9803970at2"/>
<dbReference type="InterPro" id="IPR009057">
    <property type="entry name" value="Homeodomain-like_sf"/>
</dbReference>
<dbReference type="SUPFAM" id="SSF52540">
    <property type="entry name" value="P-loop containing nucleoside triphosphate hydrolases"/>
    <property type="match status" value="1"/>
</dbReference>
<dbReference type="InterPro" id="IPR003593">
    <property type="entry name" value="AAA+_ATPase"/>
</dbReference>
<dbReference type="Gene3D" id="3.30.450.20">
    <property type="entry name" value="PAS domain"/>
    <property type="match status" value="1"/>
</dbReference>
<evidence type="ECO:0000259" key="7">
    <source>
        <dbReference type="PROSITE" id="PS50045"/>
    </source>
</evidence>
<dbReference type="InterPro" id="IPR025943">
    <property type="entry name" value="Sigma_54_int_dom_ATP-bd_2"/>
</dbReference>
<evidence type="ECO:0000256" key="5">
    <source>
        <dbReference type="PROSITE-ProRule" id="PRU00703"/>
    </source>
</evidence>
<dbReference type="PROSITE" id="PS50112">
    <property type="entry name" value="PAS"/>
    <property type="match status" value="1"/>
</dbReference>
<dbReference type="InterPro" id="IPR035965">
    <property type="entry name" value="PAS-like_dom_sf"/>
</dbReference>
<keyword evidence="6" id="KW-0175">Coiled coil</keyword>
<dbReference type="GO" id="GO:0006355">
    <property type="term" value="P:regulation of DNA-templated transcription"/>
    <property type="evidence" value="ECO:0007669"/>
    <property type="project" value="InterPro"/>
</dbReference>
<evidence type="ECO:0000256" key="2">
    <source>
        <dbReference type="ARBA" id="ARBA00022840"/>
    </source>
</evidence>
<proteinExistence type="predicted"/>
<dbReference type="Gene3D" id="3.40.50.300">
    <property type="entry name" value="P-loop containing nucleotide triphosphate hydrolases"/>
    <property type="match status" value="1"/>
</dbReference>
<keyword evidence="11" id="KW-1185">Reference proteome</keyword>
<dbReference type="Pfam" id="PF00989">
    <property type="entry name" value="PAS"/>
    <property type="match status" value="1"/>
</dbReference>